<keyword evidence="1" id="KW-0732">Signal</keyword>
<dbReference type="InterPro" id="IPR008258">
    <property type="entry name" value="Transglycosylase_SLT_dom_1"/>
</dbReference>
<dbReference type="SUPFAM" id="SSF54106">
    <property type="entry name" value="LysM domain"/>
    <property type="match status" value="3"/>
</dbReference>
<dbReference type="EMBL" id="PIPO01000003">
    <property type="protein sequence ID" value="RUO33123.1"/>
    <property type="molecule type" value="Genomic_DNA"/>
</dbReference>
<dbReference type="CDD" id="cd16894">
    <property type="entry name" value="MltD-like"/>
    <property type="match status" value="1"/>
</dbReference>
<evidence type="ECO:0000313" key="4">
    <source>
        <dbReference type="Proteomes" id="UP000287823"/>
    </source>
</evidence>
<dbReference type="PROSITE" id="PS51782">
    <property type="entry name" value="LYSM"/>
    <property type="match status" value="3"/>
</dbReference>
<comment type="caution">
    <text evidence="3">The sequence shown here is derived from an EMBL/GenBank/DDBJ whole genome shotgun (WGS) entry which is preliminary data.</text>
</comment>
<dbReference type="InterPro" id="IPR023346">
    <property type="entry name" value="Lysozyme-like_dom_sf"/>
</dbReference>
<proteinExistence type="predicted"/>
<reference evidence="3 4" key="1">
    <citation type="journal article" date="2011" name="Front. Microbiol.">
        <title>Genomic signatures of strain selection and enhancement in Bacillus atrophaeus var. globigii, a historical biowarfare simulant.</title>
        <authorList>
            <person name="Gibbons H.S."/>
            <person name="Broomall S.M."/>
            <person name="McNew L.A."/>
            <person name="Daligault H."/>
            <person name="Chapman C."/>
            <person name="Bruce D."/>
            <person name="Karavis M."/>
            <person name="Krepps M."/>
            <person name="McGregor P.A."/>
            <person name="Hong C."/>
            <person name="Park K.H."/>
            <person name="Akmal A."/>
            <person name="Feldman A."/>
            <person name="Lin J.S."/>
            <person name="Chang W.E."/>
            <person name="Higgs B.W."/>
            <person name="Demirev P."/>
            <person name="Lindquist J."/>
            <person name="Liem A."/>
            <person name="Fochler E."/>
            <person name="Read T.D."/>
            <person name="Tapia R."/>
            <person name="Johnson S."/>
            <person name="Bishop-Lilly K.A."/>
            <person name="Detter C."/>
            <person name="Han C."/>
            <person name="Sozhamannan S."/>
            <person name="Rosenzweig C.N."/>
            <person name="Skowronski E.W."/>
        </authorList>
    </citation>
    <scope>NUCLEOTIDE SEQUENCE [LARGE SCALE GENOMIC DNA]</scope>
    <source>
        <strain evidence="3 4">Y4G10-17</strain>
    </source>
</reference>
<keyword evidence="4" id="KW-1185">Reference proteome</keyword>
<dbReference type="InterPro" id="IPR018392">
    <property type="entry name" value="LysM"/>
</dbReference>
<dbReference type="SUPFAM" id="SSF53955">
    <property type="entry name" value="Lysozyme-like"/>
    <property type="match status" value="1"/>
</dbReference>
<dbReference type="Proteomes" id="UP000287823">
    <property type="component" value="Unassembled WGS sequence"/>
</dbReference>
<dbReference type="PANTHER" id="PTHR33734">
    <property type="entry name" value="LYSM DOMAIN-CONTAINING GPI-ANCHORED PROTEIN 2"/>
    <property type="match status" value="1"/>
</dbReference>
<dbReference type="Pfam" id="PF01464">
    <property type="entry name" value="SLT"/>
    <property type="match status" value="1"/>
</dbReference>
<dbReference type="CDD" id="cd00118">
    <property type="entry name" value="LysM"/>
    <property type="match status" value="3"/>
</dbReference>
<accession>A0A432WH81</accession>
<organism evidence="3 4">
    <name type="scientific">Aliidiomarina soli</name>
    <dbReference type="NCBI Taxonomy" id="1928574"/>
    <lineage>
        <taxon>Bacteria</taxon>
        <taxon>Pseudomonadati</taxon>
        <taxon>Pseudomonadota</taxon>
        <taxon>Gammaproteobacteria</taxon>
        <taxon>Alteromonadales</taxon>
        <taxon>Idiomarinaceae</taxon>
        <taxon>Aliidiomarina</taxon>
    </lineage>
</organism>
<dbReference type="Gene3D" id="3.10.350.10">
    <property type="entry name" value="LysM domain"/>
    <property type="match status" value="3"/>
</dbReference>
<dbReference type="AlphaFoldDB" id="A0A432WH81"/>
<feature type="domain" description="LysM" evidence="2">
    <location>
        <begin position="420"/>
        <end position="464"/>
    </location>
</feature>
<evidence type="ECO:0000259" key="2">
    <source>
        <dbReference type="PROSITE" id="PS51782"/>
    </source>
</evidence>
<feature type="signal peptide" evidence="1">
    <location>
        <begin position="1"/>
        <end position="19"/>
    </location>
</feature>
<dbReference type="Gene3D" id="1.10.530.10">
    <property type="match status" value="1"/>
</dbReference>
<sequence length="535" mass="60697">MKKICLAVLGALALSGCQATQWVSDNVMPKPYTDEERTHSMDEGLALYALNAPVNLPTPTSTDTSLSPQQQADLWDRIRLQMSIDVPVNERVQTHIDWYTRHSSYIDRISQQAAPFLYLIIERIEERGLPVELALVPVVESSYDTFAYSHGSASGIWQFIPSTATYYGLDINWWYDGRRDIIAATDTALDYLERLHRTFDGDWLHAMAAYNAGQGRVAGAIRRNKNAGLETDFWSLDLPRETQNYVPKILALAELLRDSQNYGVDWRYVANQPVTAVIELENQIDLAQAAEMAGMTLHELHRFNSGYNRWATGPDGPHRLLLPVANAEQFNVALAQTSPEQWMNWQRHQVQSGESLIRIANQYGTTARAIQLANELDGHVIRQGDHLLIPVASLDLEEYTLSAEQRRVSTQNRSRGNHRINHQVASGDTLWDLSRKYNVPVRSLASWNNMAPGDFLRPGQTLTIWRQERPSNAGDGAVVRAVYYQVRSGDSLDRIANRFSVSIADIERWNEINRQRFLQPGQRLTLYVDVTRVNI</sequence>
<protein>
    <submittedName>
        <fullName evidence="3">Lytic transglycosylase</fullName>
    </submittedName>
</protein>
<feature type="domain" description="LysM" evidence="2">
    <location>
        <begin position="482"/>
        <end position="526"/>
    </location>
</feature>
<dbReference type="PROSITE" id="PS51257">
    <property type="entry name" value="PROKAR_LIPOPROTEIN"/>
    <property type="match status" value="1"/>
</dbReference>
<feature type="chain" id="PRO_5019435844" evidence="1">
    <location>
        <begin position="20"/>
        <end position="535"/>
    </location>
</feature>
<dbReference type="SMART" id="SM00257">
    <property type="entry name" value="LysM"/>
    <property type="match status" value="3"/>
</dbReference>
<feature type="domain" description="LysM" evidence="2">
    <location>
        <begin position="346"/>
        <end position="389"/>
    </location>
</feature>
<evidence type="ECO:0000256" key="1">
    <source>
        <dbReference type="SAM" id="SignalP"/>
    </source>
</evidence>
<gene>
    <name evidence="3" type="ORF">CWE14_07795</name>
</gene>
<evidence type="ECO:0000313" key="3">
    <source>
        <dbReference type="EMBL" id="RUO33123.1"/>
    </source>
</evidence>
<dbReference type="PANTHER" id="PTHR33734:SF22">
    <property type="entry name" value="MEMBRANE-BOUND LYTIC MUREIN TRANSGLYCOSYLASE D"/>
    <property type="match status" value="1"/>
</dbReference>
<dbReference type="InterPro" id="IPR036779">
    <property type="entry name" value="LysM_dom_sf"/>
</dbReference>
<dbReference type="Pfam" id="PF01476">
    <property type="entry name" value="LysM"/>
    <property type="match status" value="3"/>
</dbReference>
<dbReference type="GO" id="GO:0008932">
    <property type="term" value="F:lytic endotransglycosylase activity"/>
    <property type="evidence" value="ECO:0007669"/>
    <property type="project" value="TreeGrafter"/>
</dbReference>
<dbReference type="RefSeq" id="WP_126798848.1">
    <property type="nucleotide sequence ID" value="NZ_PIPO01000003.1"/>
</dbReference>
<name>A0A432WH81_9GAMM</name>